<dbReference type="Pfam" id="PF01520">
    <property type="entry name" value="Amidase_3"/>
    <property type="match status" value="1"/>
</dbReference>
<evidence type="ECO:0000256" key="3">
    <source>
        <dbReference type="ARBA" id="ARBA00022801"/>
    </source>
</evidence>
<gene>
    <name evidence="7" type="ORF">BSZ36_01990</name>
</gene>
<feature type="region of interest" description="Disordered" evidence="4">
    <location>
        <begin position="160"/>
        <end position="192"/>
    </location>
</feature>
<dbReference type="AlphaFoldDB" id="A0A259TVT0"/>
<dbReference type="EMBL" id="MQWB01000001">
    <property type="protein sequence ID" value="OZC01865.1"/>
    <property type="molecule type" value="Genomic_DNA"/>
</dbReference>
<dbReference type="PANTHER" id="PTHR30404">
    <property type="entry name" value="N-ACETYLMURAMOYL-L-ALANINE AMIDASE"/>
    <property type="match status" value="1"/>
</dbReference>
<dbReference type="SMART" id="SM00646">
    <property type="entry name" value="Ami_3"/>
    <property type="match status" value="1"/>
</dbReference>
<dbReference type="InterPro" id="IPR002508">
    <property type="entry name" value="MurNAc-LAA_cat"/>
</dbReference>
<dbReference type="SUPFAM" id="SSF53187">
    <property type="entry name" value="Zn-dependent exopeptidases"/>
    <property type="match status" value="1"/>
</dbReference>
<evidence type="ECO:0000256" key="2">
    <source>
        <dbReference type="ARBA" id="ARBA00011901"/>
    </source>
</evidence>
<keyword evidence="5" id="KW-0732">Signal</keyword>
<dbReference type="RefSeq" id="WP_094545484.1">
    <property type="nucleotide sequence ID" value="NZ_MQWB01000001.1"/>
</dbReference>
<evidence type="ECO:0000256" key="4">
    <source>
        <dbReference type="SAM" id="MobiDB-lite"/>
    </source>
</evidence>
<evidence type="ECO:0000256" key="1">
    <source>
        <dbReference type="ARBA" id="ARBA00001561"/>
    </source>
</evidence>
<evidence type="ECO:0000313" key="7">
    <source>
        <dbReference type="EMBL" id="OZC01865.1"/>
    </source>
</evidence>
<evidence type="ECO:0000259" key="6">
    <source>
        <dbReference type="SMART" id="SM00646"/>
    </source>
</evidence>
<dbReference type="FunFam" id="3.40.630.40:FF:000005">
    <property type="entry name" value="N-acetylmuramoyl-L-alanine amidase (AmiA)"/>
    <property type="match status" value="1"/>
</dbReference>
<dbReference type="Gene3D" id="3.40.630.40">
    <property type="entry name" value="Zn-dependent exopeptidases"/>
    <property type="match status" value="1"/>
</dbReference>
<evidence type="ECO:0000256" key="5">
    <source>
        <dbReference type="SAM" id="SignalP"/>
    </source>
</evidence>
<protein>
    <recommendedName>
        <fullName evidence="2">N-acetylmuramoyl-L-alanine amidase</fullName>
        <ecNumber evidence="2">3.5.1.28</ecNumber>
    </recommendedName>
</protein>
<dbReference type="FunCoup" id="A0A259TVT0">
    <property type="interactions" value="250"/>
</dbReference>
<feature type="compositionally biased region" description="Low complexity" evidence="4">
    <location>
        <begin position="178"/>
        <end position="187"/>
    </location>
</feature>
<organism evidence="7 8">
    <name type="scientific">Rubricoccus marinus</name>
    <dbReference type="NCBI Taxonomy" id="716817"/>
    <lineage>
        <taxon>Bacteria</taxon>
        <taxon>Pseudomonadati</taxon>
        <taxon>Rhodothermota</taxon>
        <taxon>Rhodothermia</taxon>
        <taxon>Rhodothermales</taxon>
        <taxon>Rubricoccaceae</taxon>
        <taxon>Rubricoccus</taxon>
    </lineage>
</organism>
<reference evidence="7 8" key="1">
    <citation type="submission" date="2016-11" db="EMBL/GenBank/DDBJ databases">
        <title>Study of marine rhodopsin-containing bacteria.</title>
        <authorList>
            <person name="Yoshizawa S."/>
            <person name="Kumagai Y."/>
            <person name="Kogure K."/>
        </authorList>
    </citation>
    <scope>NUCLEOTIDE SEQUENCE [LARGE SCALE GENOMIC DNA]</scope>
    <source>
        <strain evidence="7 8">SG-29</strain>
    </source>
</reference>
<feature type="chain" id="PRO_5012085189" description="N-acetylmuramoyl-L-alanine amidase" evidence="5">
    <location>
        <begin position="31"/>
        <end position="429"/>
    </location>
</feature>
<name>A0A259TVT0_9BACT</name>
<sequence>MTIFATLPLLFRATLAGFLTLLAISPDAHAAPAAGAPAVETKASGAPSAEVSGVAARIERVSFARRSDGRGYVVRVHATDAVDDFSVSQQEGAVVLTMHGARLARGVRRGDAQGPVRSYRIDAAGDDVTIRFAVSGTVQVAAYPDRESDDLLVALSTMSQPVAQGPTPRGTTPPVQQTSTPRPSPGGTTVGDTNWRLDTIVLDAGHGGDDHGAVANGTSDKEVALGVVRRLGEMIENELGVRVVYTRTRDDQFHELRERGRIANREGGKLFISVHANAAGSSRARGTETFFLAPHRSESARQVMERENSVIQLESDPSLYADFDDEGGILRSLAMSAYQEESQLLATLVEREFSNAGRHSRGVKQAPFLVLWAASMPAILVETGFITNPDEARFLASADGQEKTARSIFRAVRAYKTRYERGLRLASSG</sequence>
<comment type="catalytic activity">
    <reaction evidence="1">
        <text>Hydrolyzes the link between N-acetylmuramoyl residues and L-amino acid residues in certain cell-wall glycopeptides.</text>
        <dbReference type="EC" id="3.5.1.28"/>
    </reaction>
</comment>
<dbReference type="Proteomes" id="UP000216446">
    <property type="component" value="Unassembled WGS sequence"/>
</dbReference>
<keyword evidence="8" id="KW-1185">Reference proteome</keyword>
<keyword evidence="3" id="KW-0378">Hydrolase</keyword>
<feature type="signal peptide" evidence="5">
    <location>
        <begin position="1"/>
        <end position="30"/>
    </location>
</feature>
<dbReference type="InterPro" id="IPR050695">
    <property type="entry name" value="N-acetylmuramoyl_amidase_3"/>
</dbReference>
<dbReference type="OrthoDB" id="9806267at2"/>
<dbReference type="GO" id="GO:0008745">
    <property type="term" value="F:N-acetylmuramoyl-L-alanine amidase activity"/>
    <property type="evidence" value="ECO:0007669"/>
    <property type="project" value="UniProtKB-EC"/>
</dbReference>
<dbReference type="GO" id="GO:0030288">
    <property type="term" value="C:outer membrane-bounded periplasmic space"/>
    <property type="evidence" value="ECO:0007669"/>
    <property type="project" value="TreeGrafter"/>
</dbReference>
<dbReference type="EC" id="3.5.1.28" evidence="2"/>
<evidence type="ECO:0000313" key="8">
    <source>
        <dbReference type="Proteomes" id="UP000216446"/>
    </source>
</evidence>
<dbReference type="CDD" id="cd02696">
    <property type="entry name" value="MurNAc-LAA"/>
    <property type="match status" value="1"/>
</dbReference>
<proteinExistence type="predicted"/>
<dbReference type="PANTHER" id="PTHR30404:SF0">
    <property type="entry name" value="N-ACETYLMURAMOYL-L-ALANINE AMIDASE AMIC"/>
    <property type="match status" value="1"/>
</dbReference>
<accession>A0A259TVT0</accession>
<dbReference type="InParanoid" id="A0A259TVT0"/>
<comment type="caution">
    <text evidence="7">The sequence shown here is derived from an EMBL/GenBank/DDBJ whole genome shotgun (WGS) entry which is preliminary data.</text>
</comment>
<dbReference type="GO" id="GO:0009253">
    <property type="term" value="P:peptidoglycan catabolic process"/>
    <property type="evidence" value="ECO:0007669"/>
    <property type="project" value="InterPro"/>
</dbReference>
<feature type="domain" description="MurNAc-LAA" evidence="6">
    <location>
        <begin position="260"/>
        <end position="413"/>
    </location>
</feature>